<dbReference type="PANTHER" id="PTHR44068">
    <property type="entry name" value="ZGC:194242"/>
    <property type="match status" value="1"/>
</dbReference>
<accession>A0ABT0NII6</accession>
<keyword evidence="4" id="KW-1185">Reference proteome</keyword>
<evidence type="ECO:0000313" key="4">
    <source>
        <dbReference type="Proteomes" id="UP001056693"/>
    </source>
</evidence>
<dbReference type="PANTHER" id="PTHR44068:SF1">
    <property type="entry name" value="HYPOTHETICAL LOC100005854"/>
    <property type="match status" value="1"/>
</dbReference>
<dbReference type="InterPro" id="IPR050447">
    <property type="entry name" value="Erg6_SMT_methyltransf"/>
</dbReference>
<dbReference type="RefSeq" id="WP_022234095.1">
    <property type="nucleotide sequence ID" value="NZ_SNUZ01000012.1"/>
</dbReference>
<reference evidence="3 4" key="1">
    <citation type="submission" date="2019-03" db="EMBL/GenBank/DDBJ databases">
        <authorList>
            <person name="Molinero N."/>
            <person name="Sanchez B."/>
            <person name="Walker A."/>
            <person name="Duncan S."/>
            <person name="Delgado S."/>
            <person name="Margolles A."/>
        </authorList>
    </citation>
    <scope>NUCLEOTIDE SEQUENCE [LARGE SCALE GENOMIC DNA]</scope>
    <source>
        <strain evidence="3 4">IPLA60002</strain>
    </source>
</reference>
<dbReference type="InterPro" id="IPR013216">
    <property type="entry name" value="Methyltransf_11"/>
</dbReference>
<gene>
    <name evidence="3" type="ORF">E2N93_08660</name>
</gene>
<dbReference type="SUPFAM" id="SSF53335">
    <property type="entry name" value="S-adenosyl-L-methionine-dependent methyltransferases"/>
    <property type="match status" value="1"/>
</dbReference>
<dbReference type="InterPro" id="IPR029063">
    <property type="entry name" value="SAM-dependent_MTases_sf"/>
</dbReference>
<evidence type="ECO:0000313" key="3">
    <source>
        <dbReference type="EMBL" id="MCL3788070.1"/>
    </source>
</evidence>
<feature type="domain" description="Methyltransferase type 11" evidence="2">
    <location>
        <begin position="46"/>
        <end position="145"/>
    </location>
</feature>
<name>A0ABT0NII6_9FIRM</name>
<protein>
    <submittedName>
        <fullName evidence="3">Class I SAM-dependent methyltransferase</fullName>
    </submittedName>
</protein>
<dbReference type="GO" id="GO:0032259">
    <property type="term" value="P:methylation"/>
    <property type="evidence" value="ECO:0007669"/>
    <property type="project" value="UniProtKB-KW"/>
</dbReference>
<keyword evidence="1" id="KW-0808">Transferase</keyword>
<evidence type="ECO:0000256" key="1">
    <source>
        <dbReference type="ARBA" id="ARBA00022679"/>
    </source>
</evidence>
<dbReference type="GO" id="GO:0008168">
    <property type="term" value="F:methyltransferase activity"/>
    <property type="evidence" value="ECO:0007669"/>
    <property type="project" value="UniProtKB-KW"/>
</dbReference>
<dbReference type="Pfam" id="PF08241">
    <property type="entry name" value="Methyltransf_11"/>
    <property type="match status" value="1"/>
</dbReference>
<comment type="caution">
    <text evidence="3">The sequence shown here is derived from an EMBL/GenBank/DDBJ whole genome shotgun (WGS) entry which is preliminary data.</text>
</comment>
<dbReference type="Gene3D" id="3.40.50.150">
    <property type="entry name" value="Vaccinia Virus protein VP39"/>
    <property type="match status" value="1"/>
</dbReference>
<dbReference type="Proteomes" id="UP001056693">
    <property type="component" value="Unassembled WGS sequence"/>
</dbReference>
<dbReference type="EMBL" id="SNUZ01000012">
    <property type="protein sequence ID" value="MCL3788070.1"/>
    <property type="molecule type" value="Genomic_DNA"/>
</dbReference>
<organism evidence="3 4">
    <name type="scientific">Ruminococcus bromii</name>
    <dbReference type="NCBI Taxonomy" id="40518"/>
    <lineage>
        <taxon>Bacteria</taxon>
        <taxon>Bacillati</taxon>
        <taxon>Bacillota</taxon>
        <taxon>Clostridia</taxon>
        <taxon>Eubacteriales</taxon>
        <taxon>Oscillospiraceae</taxon>
        <taxon>Ruminococcus</taxon>
    </lineage>
</organism>
<sequence>MSFFQNTCKPDGFGGKLMVKFMNNGHRQLANWGFSNLSVKDNLNILDAGCGGGANIAAWLEKSKNSYVTGLDYSEISVEESKRVNEDAINQKKCKVLQGNVADMPFPDSSFDCVSAFETIYFWPGLEDCFKEVNRVVKPNGIFMICNECDGTNEKDEKWTKVVDGMSIYDEKQIRDALEKSGFSDIESHYNSEKHWLCIIAKKK</sequence>
<dbReference type="CDD" id="cd02440">
    <property type="entry name" value="AdoMet_MTases"/>
    <property type="match status" value="1"/>
</dbReference>
<proteinExistence type="predicted"/>
<keyword evidence="3" id="KW-0489">Methyltransferase</keyword>
<evidence type="ECO:0000259" key="2">
    <source>
        <dbReference type="Pfam" id="PF08241"/>
    </source>
</evidence>